<evidence type="ECO:0000256" key="1">
    <source>
        <dbReference type="SAM" id="MobiDB-lite"/>
    </source>
</evidence>
<accession>A0ABQ7NHM7</accession>
<dbReference type="CDD" id="cd00303">
    <property type="entry name" value="retropepsin_like"/>
    <property type="match status" value="1"/>
</dbReference>
<proteinExistence type="predicted"/>
<sequence length="460" mass="49109">MGNAAAVAFKNGRVKIEAPVRLSHAKSWREGVVIHCKGYRLHPREPDAECTRAGDFIGMQQEKGRVGPLELSPLQLNPALLALNFFWMPPRNARQAQPATTAQRAARRAARAASQATSDNGSHAGDGVDENQVNGIAQEQYQVNGPAQGQDQGNGPAQGQGQAAMDAAAVEELRRYRDAYGGRLPQEGAAGGGIAPPLAVPACRDRTEAGTGAALPAPPPKKPATLPRVFVAGNNQGTETIAGMVKVGGVVAYTLFDTGATHSFVSQDLTKRWSFQGKYECRTTRVETAGPDEISAMGLSHQTPTKRSPARLERCRRHQPAEEAPPSTTARAAQVADRGCQAASFSILLPRARSGTETASFAVLDPDRQPTKKLNEIQTTEGLVGSMGNAAAVAFKNGRVKIEAPVRLSHAESWQEGIVIHCKGYRLHPREPDAECTRAGDFIGMQQEKGRVGPLELCRS</sequence>
<organism evidence="2 3">
    <name type="scientific">Brassica rapa subsp. trilocularis</name>
    <dbReference type="NCBI Taxonomy" id="1813537"/>
    <lineage>
        <taxon>Eukaryota</taxon>
        <taxon>Viridiplantae</taxon>
        <taxon>Streptophyta</taxon>
        <taxon>Embryophyta</taxon>
        <taxon>Tracheophyta</taxon>
        <taxon>Spermatophyta</taxon>
        <taxon>Magnoliopsida</taxon>
        <taxon>eudicotyledons</taxon>
        <taxon>Gunneridae</taxon>
        <taxon>Pentapetalae</taxon>
        <taxon>rosids</taxon>
        <taxon>malvids</taxon>
        <taxon>Brassicales</taxon>
        <taxon>Brassicaceae</taxon>
        <taxon>Brassiceae</taxon>
        <taxon>Brassica</taxon>
    </lineage>
</organism>
<keyword evidence="3" id="KW-1185">Reference proteome</keyword>
<protein>
    <submittedName>
        <fullName evidence="2">Uncharacterized protein</fullName>
    </submittedName>
</protein>
<dbReference type="Pfam" id="PF08284">
    <property type="entry name" value="RVP_2"/>
    <property type="match status" value="1"/>
</dbReference>
<evidence type="ECO:0000313" key="3">
    <source>
        <dbReference type="Proteomes" id="UP000823674"/>
    </source>
</evidence>
<feature type="region of interest" description="Disordered" evidence="1">
    <location>
        <begin position="94"/>
        <end position="130"/>
    </location>
</feature>
<gene>
    <name evidence="2" type="primary">A02g505400.1_BraROA</name>
    <name evidence="2" type="ORF">IGI04_006709</name>
</gene>
<dbReference type="Proteomes" id="UP000823674">
    <property type="component" value="Chromosome A02"/>
</dbReference>
<feature type="region of interest" description="Disordered" evidence="1">
    <location>
        <begin position="295"/>
        <end position="329"/>
    </location>
</feature>
<comment type="caution">
    <text evidence="2">The sequence shown here is derived from an EMBL/GenBank/DDBJ whole genome shotgun (WGS) entry which is preliminary data.</text>
</comment>
<feature type="region of interest" description="Disordered" evidence="1">
    <location>
        <begin position="145"/>
        <end position="166"/>
    </location>
</feature>
<reference evidence="2 3" key="1">
    <citation type="submission" date="2021-03" db="EMBL/GenBank/DDBJ databases">
        <authorList>
            <person name="King G.J."/>
            <person name="Bancroft I."/>
            <person name="Baten A."/>
            <person name="Bloomfield J."/>
            <person name="Borpatragohain P."/>
            <person name="He Z."/>
            <person name="Irish N."/>
            <person name="Irwin J."/>
            <person name="Liu K."/>
            <person name="Mauleon R.P."/>
            <person name="Moore J."/>
            <person name="Morris R."/>
            <person name="Ostergaard L."/>
            <person name="Wang B."/>
            <person name="Wells R."/>
        </authorList>
    </citation>
    <scope>NUCLEOTIDE SEQUENCE [LARGE SCALE GENOMIC DNA]</scope>
    <source>
        <strain evidence="2">R-o-18</strain>
        <tissue evidence="2">Leaf</tissue>
    </source>
</reference>
<evidence type="ECO:0000313" key="2">
    <source>
        <dbReference type="EMBL" id="KAG5410390.1"/>
    </source>
</evidence>
<name>A0ABQ7NHM7_BRACM</name>
<feature type="compositionally biased region" description="Low complexity" evidence="1">
    <location>
        <begin position="94"/>
        <end position="104"/>
    </location>
</feature>
<dbReference type="EMBL" id="JADBGQ010000002">
    <property type="protein sequence ID" value="KAG5410390.1"/>
    <property type="molecule type" value="Genomic_DNA"/>
</dbReference>